<gene>
    <name evidence="3" type="ORF">QBC33DRAFT_557848</name>
</gene>
<keyword evidence="4" id="KW-1185">Reference proteome</keyword>
<evidence type="ECO:0000256" key="2">
    <source>
        <dbReference type="SAM" id="Phobius"/>
    </source>
</evidence>
<protein>
    <recommendedName>
        <fullName evidence="5">Major facilitator superfamily (MFS) profile domain-containing protein</fullName>
    </recommendedName>
</protein>
<feature type="transmembrane region" description="Helical" evidence="2">
    <location>
        <begin position="46"/>
        <end position="68"/>
    </location>
</feature>
<dbReference type="InterPro" id="IPR036259">
    <property type="entry name" value="MFS_trans_sf"/>
</dbReference>
<feature type="transmembrane region" description="Helical" evidence="2">
    <location>
        <begin position="80"/>
        <end position="101"/>
    </location>
</feature>
<organism evidence="3 4">
    <name type="scientific">Phialemonium atrogriseum</name>
    <dbReference type="NCBI Taxonomy" id="1093897"/>
    <lineage>
        <taxon>Eukaryota</taxon>
        <taxon>Fungi</taxon>
        <taxon>Dikarya</taxon>
        <taxon>Ascomycota</taxon>
        <taxon>Pezizomycotina</taxon>
        <taxon>Sordariomycetes</taxon>
        <taxon>Sordariomycetidae</taxon>
        <taxon>Cephalothecales</taxon>
        <taxon>Cephalothecaceae</taxon>
        <taxon>Phialemonium</taxon>
    </lineage>
</organism>
<name>A0AAJ0FML4_9PEZI</name>
<keyword evidence="2" id="KW-1133">Transmembrane helix</keyword>
<reference evidence="3" key="1">
    <citation type="submission" date="2023-06" db="EMBL/GenBank/DDBJ databases">
        <title>Genome-scale phylogeny and comparative genomics of the fungal order Sordariales.</title>
        <authorList>
            <consortium name="Lawrence Berkeley National Laboratory"/>
            <person name="Hensen N."/>
            <person name="Bonometti L."/>
            <person name="Westerberg I."/>
            <person name="Brannstrom I.O."/>
            <person name="Guillou S."/>
            <person name="Cros-Aarteil S."/>
            <person name="Calhoun S."/>
            <person name="Haridas S."/>
            <person name="Kuo A."/>
            <person name="Mondo S."/>
            <person name="Pangilinan J."/>
            <person name="Riley R."/>
            <person name="Labutti K."/>
            <person name="Andreopoulos B."/>
            <person name="Lipzen A."/>
            <person name="Chen C."/>
            <person name="Yanf M."/>
            <person name="Daum C."/>
            <person name="Ng V."/>
            <person name="Clum A."/>
            <person name="Steindorff A."/>
            <person name="Ohm R."/>
            <person name="Martin F."/>
            <person name="Silar P."/>
            <person name="Natvig D."/>
            <person name="Lalanne C."/>
            <person name="Gautier V."/>
            <person name="Ament-Velasquez S.L."/>
            <person name="Kruys A."/>
            <person name="Hutchinson M.I."/>
            <person name="Powell A.J."/>
            <person name="Barry K."/>
            <person name="Miller A.N."/>
            <person name="Grigoriev I.V."/>
            <person name="Debuchy R."/>
            <person name="Gladieux P."/>
            <person name="Thoren M.H."/>
            <person name="Johannesson H."/>
        </authorList>
    </citation>
    <scope>NUCLEOTIDE SEQUENCE</scope>
    <source>
        <strain evidence="3">8032-3</strain>
    </source>
</reference>
<dbReference type="Proteomes" id="UP001244011">
    <property type="component" value="Unassembled WGS sequence"/>
</dbReference>
<evidence type="ECO:0000313" key="4">
    <source>
        <dbReference type="Proteomes" id="UP001244011"/>
    </source>
</evidence>
<sequence>MGFLGILEDTKLPHVPGTVILNEEAAQSENLTSGLKQGTRKDTKKFINIFIIRLGAILNAATMGPLLAGMFDISQEFNVPIGNITLISGYQLLLVATSGPIVSACSRKWGKRLCFIISTAFAILELHLPASTKSAAIRTTSIKTTSIRTTYIKPPSSGPHQRGAHLQTHRSDTGRRHQGHVHQGHVHQGHVHQGHAHQGHAHQDHFHQGCLIEAS</sequence>
<proteinExistence type="predicted"/>
<keyword evidence="2" id="KW-0812">Transmembrane</keyword>
<feature type="region of interest" description="Disordered" evidence="1">
    <location>
        <begin position="153"/>
        <end position="180"/>
    </location>
</feature>
<comment type="caution">
    <text evidence="3">The sequence shown here is derived from an EMBL/GenBank/DDBJ whole genome shotgun (WGS) entry which is preliminary data.</text>
</comment>
<dbReference type="SUPFAM" id="SSF103473">
    <property type="entry name" value="MFS general substrate transporter"/>
    <property type="match status" value="1"/>
</dbReference>
<evidence type="ECO:0008006" key="5">
    <source>
        <dbReference type="Google" id="ProtNLM"/>
    </source>
</evidence>
<evidence type="ECO:0000256" key="1">
    <source>
        <dbReference type="SAM" id="MobiDB-lite"/>
    </source>
</evidence>
<accession>A0AAJ0FML4</accession>
<keyword evidence="2" id="KW-0472">Membrane</keyword>
<dbReference type="AlphaFoldDB" id="A0AAJ0FML4"/>
<dbReference type="EMBL" id="MU839005">
    <property type="protein sequence ID" value="KAK1768388.1"/>
    <property type="molecule type" value="Genomic_DNA"/>
</dbReference>
<dbReference type="RefSeq" id="XP_060284601.1">
    <property type="nucleotide sequence ID" value="XM_060429836.1"/>
</dbReference>
<evidence type="ECO:0000313" key="3">
    <source>
        <dbReference type="EMBL" id="KAK1768388.1"/>
    </source>
</evidence>
<dbReference type="GeneID" id="85313023"/>